<accession>A0A5B0WQ12</accession>
<dbReference type="Proteomes" id="UP000323708">
    <property type="component" value="Unassembled WGS sequence"/>
</dbReference>
<dbReference type="Gene3D" id="3.40.50.300">
    <property type="entry name" value="P-loop containing nucleotide triphosphate hydrolases"/>
    <property type="match status" value="1"/>
</dbReference>
<protein>
    <recommendedName>
        <fullName evidence="3">Sulfotransferase family protein</fullName>
    </recommendedName>
</protein>
<evidence type="ECO:0000313" key="2">
    <source>
        <dbReference type="Proteomes" id="UP000323708"/>
    </source>
</evidence>
<comment type="caution">
    <text evidence="1">The sequence shown here is derived from an EMBL/GenBank/DDBJ whole genome shotgun (WGS) entry which is preliminary data.</text>
</comment>
<dbReference type="AlphaFoldDB" id="A0A5B0WQ12"/>
<proteinExistence type="predicted"/>
<keyword evidence="2" id="KW-1185">Reference proteome</keyword>
<name>A0A5B0WQ12_9GAMM</name>
<organism evidence="1 2">
    <name type="scientific">Pseudohalioglobus sediminis</name>
    <dbReference type="NCBI Taxonomy" id="2606449"/>
    <lineage>
        <taxon>Bacteria</taxon>
        <taxon>Pseudomonadati</taxon>
        <taxon>Pseudomonadota</taxon>
        <taxon>Gammaproteobacteria</taxon>
        <taxon>Cellvibrionales</taxon>
        <taxon>Halieaceae</taxon>
        <taxon>Pseudohalioglobus</taxon>
    </lineage>
</organism>
<reference evidence="1 2" key="1">
    <citation type="submission" date="2019-09" db="EMBL/GenBank/DDBJ databases">
        <authorList>
            <person name="Chen X.-Y."/>
        </authorList>
    </citation>
    <scope>NUCLEOTIDE SEQUENCE [LARGE SCALE GENOMIC DNA]</scope>
    <source>
        <strain evidence="1 2">NY5</strain>
    </source>
</reference>
<evidence type="ECO:0008006" key="3">
    <source>
        <dbReference type="Google" id="ProtNLM"/>
    </source>
</evidence>
<evidence type="ECO:0000313" key="1">
    <source>
        <dbReference type="EMBL" id="KAA1189184.1"/>
    </source>
</evidence>
<gene>
    <name evidence="1" type="ORF">F0M18_16040</name>
</gene>
<dbReference type="EMBL" id="VTUX01000008">
    <property type="protein sequence ID" value="KAA1189184.1"/>
    <property type="molecule type" value="Genomic_DNA"/>
</dbReference>
<sequence length="365" mass="41336">MKRFKTLYLHIGLGKTGTTSVQRDILANAGLLESRYDIHYPTRFPHERHFQGNHSILLRALFSGHPDVRQRLAARGMESDEQLAAYNKRTRACLEQGFRKSKATNLLLSAESVAHFYRPDMLELAEWLRGYAEEVRVVACVRHPVHALSSEIQQRLNIGGVLEDLYQNPPFYRFKSLFQRVENAFGKGSLVVYDFAAAVAHPRGLTGAMFENMGVDVGDSFRPRPPSNTSMSHEAALLISALNRSLPVLVDGKRNPLRRADEIPRLSKIPGRKYTAPAEVYQQVTESMKPDVEWLREHYQLELAADCPTPDADYYSFSEESIEALALQIAEYSRMRYGLMSPLIAFYTRVRVVGGKVYRSLGGSR</sequence>
<dbReference type="SUPFAM" id="SSF52540">
    <property type="entry name" value="P-loop containing nucleoside triphosphate hydrolases"/>
    <property type="match status" value="1"/>
</dbReference>
<dbReference type="RefSeq" id="WP_149612482.1">
    <property type="nucleotide sequence ID" value="NZ_VTUX01000008.1"/>
</dbReference>
<dbReference type="InterPro" id="IPR027417">
    <property type="entry name" value="P-loop_NTPase"/>
</dbReference>